<name>A0A267FGZ0_9PLAT</name>
<protein>
    <recommendedName>
        <fullName evidence="2">IRF tryptophan pentad repeat domain-containing protein</fullName>
    </recommendedName>
</protein>
<dbReference type="STRING" id="282301.A0A267FGZ0"/>
<dbReference type="Pfam" id="PF00605">
    <property type="entry name" value="IRF"/>
    <property type="match status" value="1"/>
</dbReference>
<keyword evidence="4" id="KW-1185">Reference proteome</keyword>
<evidence type="ECO:0000313" key="4">
    <source>
        <dbReference type="Proteomes" id="UP000215902"/>
    </source>
</evidence>
<dbReference type="AlphaFoldDB" id="A0A267FGZ0"/>
<dbReference type="GO" id="GO:0000978">
    <property type="term" value="F:RNA polymerase II cis-regulatory region sequence-specific DNA binding"/>
    <property type="evidence" value="ECO:0007669"/>
    <property type="project" value="TreeGrafter"/>
</dbReference>
<evidence type="ECO:0000256" key="1">
    <source>
        <dbReference type="SAM" id="MobiDB-lite"/>
    </source>
</evidence>
<organism evidence="3 4">
    <name type="scientific">Macrostomum lignano</name>
    <dbReference type="NCBI Taxonomy" id="282301"/>
    <lineage>
        <taxon>Eukaryota</taxon>
        <taxon>Metazoa</taxon>
        <taxon>Spiralia</taxon>
        <taxon>Lophotrochozoa</taxon>
        <taxon>Platyhelminthes</taxon>
        <taxon>Rhabditophora</taxon>
        <taxon>Macrostomorpha</taxon>
        <taxon>Macrostomida</taxon>
        <taxon>Macrostomidae</taxon>
        <taxon>Macrostomum</taxon>
    </lineage>
</organism>
<dbReference type="Gene3D" id="1.10.10.10">
    <property type="entry name" value="Winged helix-like DNA-binding domain superfamily/Winged helix DNA-binding domain"/>
    <property type="match status" value="1"/>
</dbReference>
<dbReference type="SUPFAM" id="SSF46785">
    <property type="entry name" value="Winged helix' DNA-binding domain"/>
    <property type="match status" value="1"/>
</dbReference>
<dbReference type="PANTHER" id="PTHR11949">
    <property type="entry name" value="INTERFERON REGULATORY FACTOR"/>
    <property type="match status" value="1"/>
</dbReference>
<feature type="region of interest" description="Disordered" evidence="1">
    <location>
        <begin position="142"/>
        <end position="167"/>
    </location>
</feature>
<feature type="domain" description="IRF tryptophan pentad repeat" evidence="2">
    <location>
        <begin position="5"/>
        <end position="114"/>
    </location>
</feature>
<dbReference type="Proteomes" id="UP000215902">
    <property type="component" value="Unassembled WGS sequence"/>
</dbReference>
<dbReference type="EMBL" id="NIVC01001045">
    <property type="protein sequence ID" value="PAA73028.1"/>
    <property type="molecule type" value="Genomic_DNA"/>
</dbReference>
<dbReference type="GO" id="GO:0005634">
    <property type="term" value="C:nucleus"/>
    <property type="evidence" value="ECO:0007669"/>
    <property type="project" value="TreeGrafter"/>
</dbReference>
<dbReference type="PROSITE" id="PS51507">
    <property type="entry name" value="IRF_2"/>
    <property type="match status" value="1"/>
</dbReference>
<feature type="region of interest" description="Disordered" evidence="1">
    <location>
        <begin position="173"/>
        <end position="192"/>
    </location>
</feature>
<comment type="caution">
    <text evidence="3">The sequence shown here is derived from an EMBL/GenBank/DDBJ whole genome shotgun (WGS) entry which is preliminary data.</text>
</comment>
<dbReference type="OrthoDB" id="6538197at2759"/>
<dbReference type="InterPro" id="IPR036388">
    <property type="entry name" value="WH-like_DNA-bd_sf"/>
</dbReference>
<dbReference type="InterPro" id="IPR001346">
    <property type="entry name" value="Interferon_reg_fact_DNA-bd_dom"/>
</dbReference>
<dbReference type="SMART" id="SM00348">
    <property type="entry name" value="IRF"/>
    <property type="match status" value="1"/>
</dbReference>
<accession>A0A267FGZ0</accession>
<evidence type="ECO:0000313" key="3">
    <source>
        <dbReference type="EMBL" id="PAA73028.1"/>
    </source>
</evidence>
<dbReference type="InterPro" id="IPR036390">
    <property type="entry name" value="WH_DNA-bd_sf"/>
</dbReference>
<dbReference type="GO" id="GO:0000981">
    <property type="term" value="F:DNA-binding transcription factor activity, RNA polymerase II-specific"/>
    <property type="evidence" value="ECO:0007669"/>
    <property type="project" value="TreeGrafter"/>
</dbReference>
<proteinExistence type="predicted"/>
<gene>
    <name evidence="3" type="ORF">BOX15_Mlig030526g1</name>
</gene>
<sequence length="218" mass="24869">MRRHQRRIDKWLFEQLELSSFKDLHWLDKRQLLFIIAWTHGSSTVTKGNTNYLKTTSVYLAWHKFRGRSQQVASPKHLKQNFRCALHGCKEHIRYRRDLSQSRNGAFRVYEFVSTAQNSPSLDLDSAASLTAEASVTSEHLTTEQFYDDESPAPGDEWESSSFSEQSVTIAEDLSPPPLMLSQPTATLLSPGDPSYLDEFEQLFDVTLQDPLLSDAVA</sequence>
<feature type="compositionally biased region" description="Acidic residues" evidence="1">
    <location>
        <begin position="146"/>
        <end position="159"/>
    </location>
</feature>
<dbReference type="PANTHER" id="PTHR11949:SF17">
    <property type="entry name" value="IRF TRYPTOPHAN PENTAD REPEAT DOMAIN-CONTAINING PROTEIN"/>
    <property type="match status" value="1"/>
</dbReference>
<reference evidence="3 4" key="1">
    <citation type="submission" date="2017-06" db="EMBL/GenBank/DDBJ databases">
        <title>A platform for efficient transgenesis in Macrostomum lignano, a flatworm model organism for stem cell research.</title>
        <authorList>
            <person name="Berezikov E."/>
        </authorList>
    </citation>
    <scope>NUCLEOTIDE SEQUENCE [LARGE SCALE GENOMIC DNA]</scope>
    <source>
        <strain evidence="3">DV1</strain>
        <tissue evidence="3">Whole organism</tissue>
    </source>
</reference>
<evidence type="ECO:0000259" key="2">
    <source>
        <dbReference type="PROSITE" id="PS51507"/>
    </source>
</evidence>